<evidence type="ECO:0000256" key="3">
    <source>
        <dbReference type="ARBA" id="ARBA00022723"/>
    </source>
</evidence>
<reference evidence="8 9" key="1">
    <citation type="submission" date="2016-11" db="EMBL/GenBank/DDBJ databases">
        <title>Interaction between Lactobacillus species and yeast in water kefir.</title>
        <authorList>
            <person name="Behr J."/>
            <person name="Xu D."/>
            <person name="Vogel R.F."/>
        </authorList>
    </citation>
    <scope>NUCLEOTIDE SEQUENCE [LARGE SCALE GENOMIC DNA]</scope>
    <source>
        <strain evidence="8 9">TMW 1.1827</strain>
    </source>
</reference>
<evidence type="ECO:0000259" key="6">
    <source>
        <dbReference type="Pfam" id="PF00107"/>
    </source>
</evidence>
<dbReference type="PANTHER" id="PTHR43161:SF9">
    <property type="entry name" value="SORBITOL DEHYDROGENASE"/>
    <property type="match status" value="1"/>
</dbReference>
<dbReference type="Gene3D" id="3.40.50.720">
    <property type="entry name" value="NAD(P)-binding Rossmann-like Domain"/>
    <property type="match status" value="1"/>
</dbReference>
<feature type="domain" description="Alcohol dehydrogenase-like C-terminal" evidence="6">
    <location>
        <begin position="179"/>
        <end position="299"/>
    </location>
</feature>
<keyword evidence="4" id="KW-0862">Zinc</keyword>
<dbReference type="InterPro" id="IPR036291">
    <property type="entry name" value="NAD(P)-bd_dom_sf"/>
</dbReference>
<dbReference type="Gene3D" id="3.90.180.10">
    <property type="entry name" value="Medium-chain alcohol dehydrogenases, catalytic domain"/>
    <property type="match status" value="1"/>
</dbReference>
<keyword evidence="5" id="KW-0560">Oxidoreductase</keyword>
<protein>
    <submittedName>
        <fullName evidence="8">L-idonate 5-dehydrogenase</fullName>
    </submittedName>
</protein>
<proteinExistence type="inferred from homology"/>
<name>A0A3Q8CDE5_9LACO</name>
<evidence type="ECO:0000313" key="8">
    <source>
        <dbReference type="EMBL" id="AUJ32752.1"/>
    </source>
</evidence>
<dbReference type="Pfam" id="PF08240">
    <property type="entry name" value="ADH_N"/>
    <property type="match status" value="1"/>
</dbReference>
<dbReference type="SUPFAM" id="SSF50129">
    <property type="entry name" value="GroES-like"/>
    <property type="match status" value="1"/>
</dbReference>
<sequence>MKALVITGKQKMSIENQKEPVVENNQVLISPKYIGICGSDIHYFFNGANGTAVIKEPFVPGHEFSGVLKNDEIINGKKYSAGTSVTIHPAIWGKSLPGIENKREIWPGGNYYGSAANFPHCQGGMRELMPVFKEQIRILPQNVSLKLGSLAEPLAVALHGISLAGEIKNKKILVSGAGPIGLLVAASCVLNGANVVVSDVLNGPLSRAKNLNVDDVINLGAGEKVPSTTFDIVFECSGSAPGITTAFDAVSLGGTVVQIGMIANKLSSINLASICTKEAIYKGSLRFDKEFDQAIEMLNNYKSTFDKVITHSFSAKDAVKAFEMAKDSQESGKVVIHFE</sequence>
<gene>
    <name evidence="8" type="ORF">BSQ50_09530</name>
</gene>
<dbReference type="InterPro" id="IPR013149">
    <property type="entry name" value="ADH-like_C"/>
</dbReference>
<dbReference type="PANTHER" id="PTHR43161">
    <property type="entry name" value="SORBITOL DEHYDROGENASE"/>
    <property type="match status" value="1"/>
</dbReference>
<dbReference type="GO" id="GO:0016491">
    <property type="term" value="F:oxidoreductase activity"/>
    <property type="evidence" value="ECO:0007669"/>
    <property type="project" value="UniProtKB-KW"/>
</dbReference>
<comment type="cofactor">
    <cofactor evidence="1">
        <name>Zn(2+)</name>
        <dbReference type="ChEBI" id="CHEBI:29105"/>
    </cofactor>
</comment>
<comment type="similarity">
    <text evidence="2">Belongs to the zinc-containing alcohol dehydrogenase family.</text>
</comment>
<evidence type="ECO:0000259" key="7">
    <source>
        <dbReference type="Pfam" id="PF08240"/>
    </source>
</evidence>
<dbReference type="Pfam" id="PF00107">
    <property type="entry name" value="ADH_zinc_N"/>
    <property type="match status" value="1"/>
</dbReference>
<dbReference type="EMBL" id="CP018180">
    <property type="protein sequence ID" value="AUJ32752.1"/>
    <property type="molecule type" value="Genomic_DNA"/>
</dbReference>
<feature type="domain" description="Alcohol dehydrogenase-like N-terminal" evidence="7">
    <location>
        <begin position="24"/>
        <end position="135"/>
    </location>
</feature>
<organism evidence="8 9">
    <name type="scientific">Liquorilactobacillus nagelii</name>
    <dbReference type="NCBI Taxonomy" id="82688"/>
    <lineage>
        <taxon>Bacteria</taxon>
        <taxon>Bacillati</taxon>
        <taxon>Bacillota</taxon>
        <taxon>Bacilli</taxon>
        <taxon>Lactobacillales</taxon>
        <taxon>Lactobacillaceae</taxon>
        <taxon>Liquorilactobacillus</taxon>
    </lineage>
</organism>
<evidence type="ECO:0000313" key="9">
    <source>
        <dbReference type="Proteomes" id="UP000324497"/>
    </source>
</evidence>
<dbReference type="InterPro" id="IPR011032">
    <property type="entry name" value="GroES-like_sf"/>
</dbReference>
<accession>A0A3Q8CDE5</accession>
<evidence type="ECO:0000256" key="1">
    <source>
        <dbReference type="ARBA" id="ARBA00001947"/>
    </source>
</evidence>
<dbReference type="GO" id="GO:0046872">
    <property type="term" value="F:metal ion binding"/>
    <property type="evidence" value="ECO:0007669"/>
    <property type="project" value="UniProtKB-KW"/>
</dbReference>
<evidence type="ECO:0000256" key="2">
    <source>
        <dbReference type="ARBA" id="ARBA00008072"/>
    </source>
</evidence>
<dbReference type="AlphaFoldDB" id="A0A3Q8CDE5"/>
<dbReference type="Proteomes" id="UP000324497">
    <property type="component" value="Chromosome"/>
</dbReference>
<dbReference type="RefSeq" id="WP_148127018.1">
    <property type="nucleotide sequence ID" value="NZ_CP018180.1"/>
</dbReference>
<dbReference type="KEGG" id="lng:BSQ50_09530"/>
<evidence type="ECO:0000256" key="4">
    <source>
        <dbReference type="ARBA" id="ARBA00022833"/>
    </source>
</evidence>
<keyword evidence="3" id="KW-0479">Metal-binding</keyword>
<dbReference type="SUPFAM" id="SSF51735">
    <property type="entry name" value="NAD(P)-binding Rossmann-fold domains"/>
    <property type="match status" value="1"/>
</dbReference>
<keyword evidence="9" id="KW-1185">Reference proteome</keyword>
<dbReference type="InterPro" id="IPR013154">
    <property type="entry name" value="ADH-like_N"/>
</dbReference>
<evidence type="ECO:0000256" key="5">
    <source>
        <dbReference type="ARBA" id="ARBA00023002"/>
    </source>
</evidence>